<evidence type="ECO:0000313" key="3">
    <source>
        <dbReference type="Proteomes" id="UP000007798"/>
    </source>
</evidence>
<dbReference type="STRING" id="7260.B4N731"/>
<proteinExistence type="predicted"/>
<feature type="region of interest" description="Disordered" evidence="1">
    <location>
        <begin position="1"/>
        <end position="33"/>
    </location>
</feature>
<name>B4N731_DROWI</name>
<dbReference type="OrthoDB" id="7762739at2759"/>
<evidence type="ECO:0000313" key="2">
    <source>
        <dbReference type="EMBL" id="EDW80170.2"/>
    </source>
</evidence>
<dbReference type="HOGENOM" id="CLU_001818_0_0_1"/>
<dbReference type="InParanoid" id="B4N731"/>
<keyword evidence="3" id="KW-1185">Reference proteome</keyword>
<dbReference type="eggNOG" id="ENOG502QRR7">
    <property type="taxonomic scope" value="Eukaryota"/>
</dbReference>
<evidence type="ECO:0000256" key="1">
    <source>
        <dbReference type="SAM" id="MobiDB-lite"/>
    </source>
</evidence>
<dbReference type="Proteomes" id="UP000007798">
    <property type="component" value="Unassembled WGS sequence"/>
</dbReference>
<feature type="compositionally biased region" description="Basic and acidic residues" evidence="1">
    <location>
        <begin position="1792"/>
        <end position="1812"/>
    </location>
</feature>
<feature type="region of interest" description="Disordered" evidence="1">
    <location>
        <begin position="1792"/>
        <end position="1815"/>
    </location>
</feature>
<sequence>MLPNQLKLRSSLRRVTKEEDVDSDEATTTNRNLQSKRRISFRDKKSVRVFQITEQTLTYDKSYELSDHTNGEESATAESAANSAGAAAVSLFTSSDKENVPLSSFQVDSTFNFHTSIDITLLPNELKRRCGNDKAAVVVHESLKEPLTGSSLCLSPAKQDQLRNNPLKPSIFDKTVDLFPEDIRSSQKQGDQSLAVPPVSKHHPSIISPLGVSKLPSFEIENEDTTPLKSLSQSSGSINNSFDSPELWNDQHLGSPLISMDMISVQGIRAPKNFRQLNEAIEAGKICVCPDGPKTPSTDRKARNPKFLTDFGQENGDQDIHESSLSKVRPRPKLNFDESAIVSSPAPVIIPSALPKHKLKYRYSQADEILLDNTNFLAHAKLGDETESCNSSSHAELPDISNNNSKLEIEHLRQKAHFHAKNVKIPKAELEMQAKYTEIMSLLQMEESVEKDNLMSSFRELQLNSEHSMRHFATGITIDKGEAIPEEQSQITEQLRKKQIQNYAENKQISNSIMDLDESIKNIDHASFKKDSNKLSHTALLAESIKDYDQTDKDYLTGISKLKNTLQLATTMEESLRNLSPVSTANPITMHQRSKARSTMLMSEAIELDAAARHKGLTEPIKNDLTTTISENPVTKLQKPKPRSTLLLSEAIVEDTVVSQRNLPAIVSTGGIKCRPRNTLILTEPIEEDLDVVKHDGPDVPVANHKKSRARSTLLMSEAIEEDTDVSPKDCPDNAATGYLKSKARNTLHLTKPMEEDCTTSCQNMPEVPLTKYQKPKSRSTLLMSEAIEEDTVASHMNTLAIGPTGGVRFKARNTLLLTEPIEEDLDLVRQDDPDVPVANHKKSRARSTLLMSEAIEEDTDVSPKDCPDNAATGYLKSKARNTLHLTKPMEEDCTTSCQNMPEVPLTKYQKPKSRSTLLMSEAIEEDTVASHRDTPAIGPTGGVKFKARNTLILTEPIEEDLDVVRQDNPDVPVANHKKSRARSTLLMSEAIEEDTDVSPKDCPDNVVTGYLKSKARNTLHLTKPMEEDCTTSCQNMPEIPLTKYQKPKSRSTLLMSEAIEEDIVASHRDTPAIGPTGGVKFKARNTLILTEPIEEDLDVVRQDNPDVPVANHKKSRARSTLLMSEAIEEDTDVSPKECPNNAATGYLKSKARNTLHWTKPMEEDCTTSCQNMPEVPLTKYQNSKSRSTLLMSEAIEEDIVASHRDTPAIGPTGGVKFKARNTLILTEPIEEDLDVVRQDNPDVPVANHKKSRARSTLLMSEAIEEDTDVSPKDCPDNVVTGYLKSKARNTLHLTKPMEEDCTTSCQNMPEVPLTKYQNSKSRSTLLMSEAIEEDTDASHRDTPAIGPTGGIKCRPRNTLILTEPIEEDLDVVRQYDPDVPVANHKIPPTKHQKPNHRSTLLLTEPIEEDRNIMKQDDPNVSVTNHKKSRSRSTLLMSEAIEEDAVMQGLPAVVSHGNLEFKARDTLLSTEPMEEDLMTSSQNISKIPIIKHQVSKLNSSLLLAEAIKEDTKASHKDLPDTSPAGYLKSKSWNTLLLKEQVVSQNIPKVPLTKHQKPKARSTLLMSEPIEEDREASPKSFNIVESFSELDIPTVEPGIQVENRHVLIPTEASMVTLGKDFNNAHTSLMSGEVEKSRTIHQKLSIKHKMCSASLGRHIDMDVVNTPPNKAKRACFAITPCRSLIEFENVEEEMAVDSSRQVPTRRNPLPKTPMARVKRLHSQLTPNLPQSKKRLAQFNEPITIDQDKEFNVDETVQVLRCARSRRLYEDAATLPDNYITISDVSNYFEIQRMRDQEQENEKEEPKEQSRRDAMEGEMIPSDGIQTYNKFINITGDTIVIPLLDESSQQEIDEVRLSLVSNLIDEEVDKDESEQDVGPVPASTTVDGDVCLEMTLDRPIAAGTSSSCRKCQHCRRSLSSTIITEESFVLSPIKNLKLIGNLEQLERLREKPHLNEIHTYFELKECELNYSSIGLPRAEQTELEEASSYNVQSLKCHEIMQLFQDLPQRQEHRTVISKTSFITSPINSDGILQIQEKVFMVEITNLEEISFKDIVQPQLHLFDKNIQFLPKGVAFLEAFLPNPEKYLKQNGNQ</sequence>
<accession>B4N731</accession>
<dbReference type="FunCoup" id="B4N731">
    <property type="interactions" value="36"/>
</dbReference>
<organism evidence="2 3">
    <name type="scientific">Drosophila willistoni</name>
    <name type="common">Fruit fly</name>
    <dbReference type="NCBI Taxonomy" id="7260"/>
    <lineage>
        <taxon>Eukaryota</taxon>
        <taxon>Metazoa</taxon>
        <taxon>Ecdysozoa</taxon>
        <taxon>Arthropoda</taxon>
        <taxon>Hexapoda</taxon>
        <taxon>Insecta</taxon>
        <taxon>Pterygota</taxon>
        <taxon>Neoptera</taxon>
        <taxon>Endopterygota</taxon>
        <taxon>Diptera</taxon>
        <taxon>Brachycera</taxon>
        <taxon>Muscomorpha</taxon>
        <taxon>Ephydroidea</taxon>
        <taxon>Drosophilidae</taxon>
        <taxon>Drosophila</taxon>
        <taxon>Sophophora</taxon>
    </lineage>
</organism>
<dbReference type="EMBL" id="CH964168">
    <property type="protein sequence ID" value="EDW80170.2"/>
    <property type="molecule type" value="Genomic_DNA"/>
</dbReference>
<gene>
    <name evidence="2" type="primary">Dwil\GK23614</name>
    <name evidence="2" type="ORF">Dwil_GK23614</name>
</gene>
<feature type="region of interest" description="Disordered" evidence="1">
    <location>
        <begin position="184"/>
        <end position="208"/>
    </location>
</feature>
<protein>
    <submittedName>
        <fullName evidence="2">Uncharacterized protein</fullName>
    </submittedName>
</protein>
<reference evidence="2 3" key="1">
    <citation type="journal article" date="2007" name="Nature">
        <title>Evolution of genes and genomes on the Drosophila phylogeny.</title>
        <authorList>
            <consortium name="Drosophila 12 Genomes Consortium"/>
            <person name="Clark A.G."/>
            <person name="Eisen M.B."/>
            <person name="Smith D.R."/>
            <person name="Bergman C.M."/>
            <person name="Oliver B."/>
            <person name="Markow T.A."/>
            <person name="Kaufman T.C."/>
            <person name="Kellis M."/>
            <person name="Gelbart W."/>
            <person name="Iyer V.N."/>
            <person name="Pollard D.A."/>
            <person name="Sackton T.B."/>
            <person name="Larracuente A.M."/>
            <person name="Singh N.D."/>
            <person name="Abad J.P."/>
            <person name="Abt D.N."/>
            <person name="Adryan B."/>
            <person name="Aguade M."/>
            <person name="Akashi H."/>
            <person name="Anderson W.W."/>
            <person name="Aquadro C.F."/>
            <person name="Ardell D.H."/>
            <person name="Arguello R."/>
            <person name="Artieri C.G."/>
            <person name="Barbash D.A."/>
            <person name="Barker D."/>
            <person name="Barsanti P."/>
            <person name="Batterham P."/>
            <person name="Batzoglou S."/>
            <person name="Begun D."/>
            <person name="Bhutkar A."/>
            <person name="Blanco E."/>
            <person name="Bosak S.A."/>
            <person name="Bradley R.K."/>
            <person name="Brand A.D."/>
            <person name="Brent M.R."/>
            <person name="Brooks A.N."/>
            <person name="Brown R.H."/>
            <person name="Butlin R.K."/>
            <person name="Caggese C."/>
            <person name="Calvi B.R."/>
            <person name="Bernardo de Carvalho A."/>
            <person name="Caspi A."/>
            <person name="Castrezana S."/>
            <person name="Celniker S.E."/>
            <person name="Chang J.L."/>
            <person name="Chapple C."/>
            <person name="Chatterji S."/>
            <person name="Chinwalla A."/>
            <person name="Civetta A."/>
            <person name="Clifton S.W."/>
            <person name="Comeron J.M."/>
            <person name="Costello J.C."/>
            <person name="Coyne J.A."/>
            <person name="Daub J."/>
            <person name="David R.G."/>
            <person name="Delcher A.L."/>
            <person name="Delehaunty K."/>
            <person name="Do C.B."/>
            <person name="Ebling H."/>
            <person name="Edwards K."/>
            <person name="Eickbush T."/>
            <person name="Evans J.D."/>
            <person name="Filipski A."/>
            <person name="Findeiss S."/>
            <person name="Freyhult E."/>
            <person name="Fulton L."/>
            <person name="Fulton R."/>
            <person name="Garcia A.C."/>
            <person name="Gardiner A."/>
            <person name="Garfield D.A."/>
            <person name="Garvin B.E."/>
            <person name="Gibson G."/>
            <person name="Gilbert D."/>
            <person name="Gnerre S."/>
            <person name="Godfrey J."/>
            <person name="Good R."/>
            <person name="Gotea V."/>
            <person name="Gravely B."/>
            <person name="Greenberg A.J."/>
            <person name="Griffiths-Jones S."/>
            <person name="Gross S."/>
            <person name="Guigo R."/>
            <person name="Gustafson E.A."/>
            <person name="Haerty W."/>
            <person name="Hahn M.W."/>
            <person name="Halligan D.L."/>
            <person name="Halpern A.L."/>
            <person name="Halter G.M."/>
            <person name="Han M.V."/>
            <person name="Heger A."/>
            <person name="Hillier L."/>
            <person name="Hinrichs A.S."/>
            <person name="Holmes I."/>
            <person name="Hoskins R.A."/>
            <person name="Hubisz M.J."/>
            <person name="Hultmark D."/>
            <person name="Huntley M.A."/>
            <person name="Jaffe D.B."/>
            <person name="Jagadeeshan S."/>
            <person name="Jeck W.R."/>
            <person name="Johnson J."/>
            <person name="Jones C.D."/>
            <person name="Jordan W.C."/>
            <person name="Karpen G.H."/>
            <person name="Kataoka E."/>
            <person name="Keightley P.D."/>
            <person name="Kheradpour P."/>
            <person name="Kirkness E.F."/>
            <person name="Koerich L.B."/>
            <person name="Kristiansen K."/>
            <person name="Kudrna D."/>
            <person name="Kulathinal R.J."/>
            <person name="Kumar S."/>
            <person name="Kwok R."/>
            <person name="Lander E."/>
            <person name="Langley C.H."/>
            <person name="Lapoint R."/>
            <person name="Lazzaro B.P."/>
            <person name="Lee S.J."/>
            <person name="Levesque L."/>
            <person name="Li R."/>
            <person name="Lin C.F."/>
            <person name="Lin M.F."/>
            <person name="Lindblad-Toh K."/>
            <person name="Llopart A."/>
            <person name="Long M."/>
            <person name="Low L."/>
            <person name="Lozovsky E."/>
            <person name="Lu J."/>
            <person name="Luo M."/>
            <person name="Machado C.A."/>
            <person name="Makalowski W."/>
            <person name="Marzo M."/>
            <person name="Matsuda M."/>
            <person name="Matzkin L."/>
            <person name="McAllister B."/>
            <person name="McBride C.S."/>
            <person name="McKernan B."/>
            <person name="McKernan K."/>
            <person name="Mendez-Lago M."/>
            <person name="Minx P."/>
            <person name="Mollenhauer M.U."/>
            <person name="Montooth K."/>
            <person name="Mount S.M."/>
            <person name="Mu X."/>
            <person name="Myers E."/>
            <person name="Negre B."/>
            <person name="Newfeld S."/>
            <person name="Nielsen R."/>
            <person name="Noor M.A."/>
            <person name="O'Grady P."/>
            <person name="Pachter L."/>
            <person name="Papaceit M."/>
            <person name="Parisi M.J."/>
            <person name="Parisi M."/>
            <person name="Parts L."/>
            <person name="Pedersen J.S."/>
            <person name="Pesole G."/>
            <person name="Phillippy A.M."/>
            <person name="Ponting C.P."/>
            <person name="Pop M."/>
            <person name="Porcelli D."/>
            <person name="Powell J.R."/>
            <person name="Prohaska S."/>
            <person name="Pruitt K."/>
            <person name="Puig M."/>
            <person name="Quesneville H."/>
            <person name="Ram K.R."/>
            <person name="Rand D."/>
            <person name="Rasmussen M.D."/>
            <person name="Reed L.K."/>
            <person name="Reenan R."/>
            <person name="Reily A."/>
            <person name="Remington K.A."/>
            <person name="Rieger T.T."/>
            <person name="Ritchie M.G."/>
            <person name="Robin C."/>
            <person name="Rogers Y.H."/>
            <person name="Rohde C."/>
            <person name="Rozas J."/>
            <person name="Rubenfield M.J."/>
            <person name="Ruiz A."/>
            <person name="Russo S."/>
            <person name="Salzberg S.L."/>
            <person name="Sanchez-Gracia A."/>
            <person name="Saranga D.J."/>
            <person name="Sato H."/>
            <person name="Schaeffer S.W."/>
            <person name="Schatz M.C."/>
            <person name="Schlenke T."/>
            <person name="Schwartz R."/>
            <person name="Segarra C."/>
            <person name="Singh R.S."/>
            <person name="Sirot L."/>
            <person name="Sirota M."/>
            <person name="Sisneros N.B."/>
            <person name="Smith C.D."/>
            <person name="Smith T.F."/>
            <person name="Spieth J."/>
            <person name="Stage D.E."/>
            <person name="Stark A."/>
            <person name="Stephan W."/>
            <person name="Strausberg R.L."/>
            <person name="Strempel S."/>
            <person name="Sturgill D."/>
            <person name="Sutton G."/>
            <person name="Sutton G.G."/>
            <person name="Tao W."/>
            <person name="Teichmann S."/>
            <person name="Tobari Y.N."/>
            <person name="Tomimura Y."/>
            <person name="Tsolas J.M."/>
            <person name="Valente V.L."/>
            <person name="Venter E."/>
            <person name="Venter J.C."/>
            <person name="Vicario S."/>
            <person name="Vieira F.G."/>
            <person name="Vilella A.J."/>
            <person name="Villasante A."/>
            <person name="Walenz B."/>
            <person name="Wang J."/>
            <person name="Wasserman M."/>
            <person name="Watts T."/>
            <person name="Wilson D."/>
            <person name="Wilson R.K."/>
            <person name="Wing R.A."/>
            <person name="Wolfner M.F."/>
            <person name="Wong A."/>
            <person name="Wong G.K."/>
            <person name="Wu C.I."/>
            <person name="Wu G."/>
            <person name="Yamamoto D."/>
            <person name="Yang H.P."/>
            <person name="Yang S.P."/>
            <person name="Yorke J.A."/>
            <person name="Yoshida K."/>
            <person name="Zdobnov E."/>
            <person name="Zhang P."/>
            <person name="Zhang Y."/>
            <person name="Zimin A.V."/>
            <person name="Baldwin J."/>
            <person name="Abdouelleil A."/>
            <person name="Abdulkadir J."/>
            <person name="Abebe A."/>
            <person name="Abera B."/>
            <person name="Abreu J."/>
            <person name="Acer S.C."/>
            <person name="Aftuck L."/>
            <person name="Alexander A."/>
            <person name="An P."/>
            <person name="Anderson E."/>
            <person name="Anderson S."/>
            <person name="Arachi H."/>
            <person name="Azer M."/>
            <person name="Bachantsang P."/>
            <person name="Barry A."/>
            <person name="Bayul T."/>
            <person name="Berlin A."/>
            <person name="Bessette D."/>
            <person name="Bloom T."/>
            <person name="Blye J."/>
            <person name="Boguslavskiy L."/>
            <person name="Bonnet C."/>
            <person name="Boukhgalter B."/>
            <person name="Bourzgui I."/>
            <person name="Brown A."/>
            <person name="Cahill P."/>
            <person name="Channer S."/>
            <person name="Cheshatsang Y."/>
            <person name="Chuda L."/>
            <person name="Citroen M."/>
            <person name="Collymore A."/>
            <person name="Cooke P."/>
            <person name="Costello M."/>
            <person name="D'Aco K."/>
            <person name="Daza R."/>
            <person name="De Haan G."/>
            <person name="DeGray S."/>
            <person name="DeMaso C."/>
            <person name="Dhargay N."/>
            <person name="Dooley K."/>
            <person name="Dooley E."/>
            <person name="Doricent M."/>
            <person name="Dorje P."/>
            <person name="Dorjee K."/>
            <person name="Dupes A."/>
            <person name="Elong R."/>
            <person name="Falk J."/>
            <person name="Farina A."/>
            <person name="Faro S."/>
            <person name="Ferguson D."/>
            <person name="Fisher S."/>
            <person name="Foley C.D."/>
            <person name="Franke A."/>
            <person name="Friedrich D."/>
            <person name="Gadbois L."/>
            <person name="Gearin G."/>
            <person name="Gearin C.R."/>
            <person name="Giannoukos G."/>
            <person name="Goode T."/>
            <person name="Graham J."/>
            <person name="Grandbois E."/>
            <person name="Grewal S."/>
            <person name="Gyaltsen K."/>
            <person name="Hafez N."/>
            <person name="Hagos B."/>
            <person name="Hall J."/>
            <person name="Henson C."/>
            <person name="Hollinger A."/>
            <person name="Honan T."/>
            <person name="Huard M.D."/>
            <person name="Hughes L."/>
            <person name="Hurhula B."/>
            <person name="Husby M.E."/>
            <person name="Kamat A."/>
            <person name="Kanga B."/>
            <person name="Kashin S."/>
            <person name="Khazanovich D."/>
            <person name="Kisner P."/>
            <person name="Lance K."/>
            <person name="Lara M."/>
            <person name="Lee W."/>
            <person name="Lennon N."/>
            <person name="Letendre F."/>
            <person name="LeVine R."/>
            <person name="Lipovsky A."/>
            <person name="Liu X."/>
            <person name="Liu J."/>
            <person name="Liu S."/>
            <person name="Lokyitsang T."/>
            <person name="Lokyitsang Y."/>
            <person name="Lubonja R."/>
            <person name="Lui A."/>
            <person name="MacDonald P."/>
            <person name="Magnisalis V."/>
            <person name="Maru K."/>
            <person name="Matthews C."/>
            <person name="McCusker W."/>
            <person name="McDonough S."/>
            <person name="Mehta T."/>
            <person name="Meldrim J."/>
            <person name="Meneus L."/>
            <person name="Mihai O."/>
            <person name="Mihalev A."/>
            <person name="Mihova T."/>
            <person name="Mittelman R."/>
            <person name="Mlenga V."/>
            <person name="Montmayeur A."/>
            <person name="Mulrain L."/>
            <person name="Navidi A."/>
            <person name="Naylor J."/>
            <person name="Negash T."/>
            <person name="Nguyen T."/>
            <person name="Nguyen N."/>
            <person name="Nicol R."/>
            <person name="Norbu C."/>
            <person name="Norbu N."/>
            <person name="Novod N."/>
            <person name="O'Neill B."/>
            <person name="Osman S."/>
            <person name="Markiewicz E."/>
            <person name="Oyono O.L."/>
            <person name="Patti C."/>
            <person name="Phunkhang P."/>
            <person name="Pierre F."/>
            <person name="Priest M."/>
            <person name="Raghuraman S."/>
            <person name="Rege F."/>
            <person name="Reyes R."/>
            <person name="Rise C."/>
            <person name="Rogov P."/>
            <person name="Ross K."/>
            <person name="Ryan E."/>
            <person name="Settipalli S."/>
            <person name="Shea T."/>
            <person name="Sherpa N."/>
            <person name="Shi L."/>
            <person name="Shih D."/>
            <person name="Sparrow T."/>
            <person name="Spaulding J."/>
            <person name="Stalker J."/>
            <person name="Stange-Thomann N."/>
            <person name="Stavropoulos S."/>
            <person name="Stone C."/>
            <person name="Strader C."/>
            <person name="Tesfaye S."/>
            <person name="Thomson T."/>
            <person name="Thoulutsang Y."/>
            <person name="Thoulutsang D."/>
            <person name="Topham K."/>
            <person name="Topping I."/>
            <person name="Tsamla T."/>
            <person name="Vassiliev H."/>
            <person name="Vo A."/>
            <person name="Wangchuk T."/>
            <person name="Wangdi T."/>
            <person name="Weiand M."/>
            <person name="Wilkinson J."/>
            <person name="Wilson A."/>
            <person name="Yadav S."/>
            <person name="Young G."/>
            <person name="Yu Q."/>
            <person name="Zembek L."/>
            <person name="Zhong D."/>
            <person name="Zimmer A."/>
            <person name="Zwirko Z."/>
            <person name="Jaffe D.B."/>
            <person name="Alvarez P."/>
            <person name="Brockman W."/>
            <person name="Butler J."/>
            <person name="Chin C."/>
            <person name="Gnerre S."/>
            <person name="Grabherr M."/>
            <person name="Kleber M."/>
            <person name="Mauceli E."/>
            <person name="MacCallum I."/>
        </authorList>
    </citation>
    <scope>NUCLEOTIDE SEQUENCE [LARGE SCALE GENOMIC DNA]</scope>
    <source>
        <strain evidence="3">Tucson 14030-0811.24</strain>
    </source>
</reference>